<dbReference type="InterPro" id="IPR050815">
    <property type="entry name" value="TF_fung"/>
</dbReference>
<dbReference type="GO" id="GO:0006351">
    <property type="term" value="P:DNA-templated transcription"/>
    <property type="evidence" value="ECO:0007669"/>
    <property type="project" value="InterPro"/>
</dbReference>
<reference evidence="10 11" key="2">
    <citation type="journal article" date="2016" name="Front. Microbiol.">
        <title>Genome and transcriptome sequences reveal the specific parasitism of the nematophagous Purpureocillium lilacinum 36-1.</title>
        <authorList>
            <person name="Xie J."/>
            <person name="Li S."/>
            <person name="Mo C."/>
            <person name="Xiao X."/>
            <person name="Peng D."/>
            <person name="Wang G."/>
            <person name="Xiao Y."/>
        </authorList>
    </citation>
    <scope>NUCLEOTIDE SEQUENCE [LARGE SCALE GENOMIC DNA]</scope>
    <source>
        <strain evidence="10 11">36-1</strain>
    </source>
</reference>
<dbReference type="EMBL" id="JAWRVI010000011">
    <property type="protein sequence ID" value="KAK4091464.1"/>
    <property type="molecule type" value="Genomic_DNA"/>
</dbReference>
<proteinExistence type="predicted"/>
<comment type="subcellular location">
    <subcellularLocation>
        <location evidence="1">Nucleus</location>
    </subcellularLocation>
</comment>
<dbReference type="SMART" id="SM00906">
    <property type="entry name" value="Fungal_trans"/>
    <property type="match status" value="1"/>
</dbReference>
<evidence type="ECO:0000313" key="9">
    <source>
        <dbReference type="EMBL" id="KAK4091464.1"/>
    </source>
</evidence>
<sequence>MQNSASPLTNVNGVRKSEMCFPELLIYFPEPSSSQGRRTCSVGAGGGIAGRPAGLGLRPVADLGTNGRSDDAVVLEPPPDPGSECRSRPQQAIAKSPTKSNVPCGSRLQANTTHLSRDMRLAGRPISDKLGLGAMTISSRLGSRGAVCPLDHTPPEAEAMCKGSGTGGLDSKRCQIRHRTEGDEAQRAQRASGMWDGAWPPAGTGIEAGSSRGPVEGSPPEVQAGHAVEGCRALHQISQRRNRAPRGPKRGYLKAMQARIGKLTYDVKRFVLANTTCNGSVTAAALEGSMLKQQNGADGINMPVQETWTESLLQGQHTNSTWDFPIAETEAFLHDLGSINTIACLPESSGESNFSSADTTTSTSPLPVLEIGAEEPFLSDLDSSLGPLDYPQGLFATKLSSLMQAELDQLYFDRIHPFTPIVHQGRYAAWARLGQKTKSQLCLQYTLWTSAASSSAHYQDMGDALYQEARRLMEEMEEKGTSPATIEIEHIQAWLLLAVHEFMFVDFRRGWISAGRAFRLIQLDCFRNIDASNNATASQASWVDTEQKRRTFWMAYCLDRFVNLRCGSPLTFDEQSMIRLPAPEPAFENDQPVLTGYLADAMASQDASTTSHFTECIVVATMCGRILSYQHQLSSTYAAPTQDILHRYTGIDTILMQRMEVFSLKYAPALQDADPMLMFIGMMWRTAVLFLSQSMERVTPPDEMGSFLGSKLARCSASAVQEVVGLMGKLSCLNWFKASVFHVTCGRNLTSV</sequence>
<dbReference type="GO" id="GO:0005634">
    <property type="term" value="C:nucleus"/>
    <property type="evidence" value="ECO:0007669"/>
    <property type="project" value="UniProtKB-SubCell"/>
</dbReference>
<evidence type="ECO:0000256" key="3">
    <source>
        <dbReference type="ARBA" id="ARBA00023015"/>
    </source>
</evidence>
<comment type="caution">
    <text evidence="10">The sequence shown here is derived from an EMBL/GenBank/DDBJ whole genome shotgun (WGS) entry which is preliminary data.</text>
</comment>
<keyword evidence="4" id="KW-0238">DNA-binding</keyword>
<dbReference type="GO" id="GO:0003677">
    <property type="term" value="F:DNA binding"/>
    <property type="evidence" value="ECO:0007669"/>
    <property type="project" value="UniProtKB-KW"/>
</dbReference>
<dbReference type="Pfam" id="PF04082">
    <property type="entry name" value="Fungal_trans"/>
    <property type="match status" value="1"/>
</dbReference>
<keyword evidence="2" id="KW-0479">Metal-binding</keyword>
<evidence type="ECO:0000313" key="11">
    <source>
        <dbReference type="Proteomes" id="UP000245956"/>
    </source>
</evidence>
<reference evidence="9" key="3">
    <citation type="submission" date="2023-11" db="EMBL/GenBank/DDBJ databases">
        <authorList>
            <person name="Beijen E."/>
            <person name="Ohm R.A."/>
        </authorList>
    </citation>
    <scope>NUCLEOTIDE SEQUENCE</scope>
    <source>
        <strain evidence="9">CBS 150709</strain>
    </source>
</reference>
<dbReference type="InterPro" id="IPR007219">
    <property type="entry name" value="XnlR_reg_dom"/>
</dbReference>
<dbReference type="Proteomes" id="UP000245956">
    <property type="component" value="Unassembled WGS sequence"/>
</dbReference>
<gene>
    <name evidence="10" type="ORF">PCL_06481</name>
    <name evidence="9" type="ORF">Purlil1_3894</name>
</gene>
<name>A0A2U3EMV6_PURLI</name>
<dbReference type="GO" id="GO:0008270">
    <property type="term" value="F:zinc ion binding"/>
    <property type="evidence" value="ECO:0007669"/>
    <property type="project" value="InterPro"/>
</dbReference>
<evidence type="ECO:0000256" key="7">
    <source>
        <dbReference type="SAM" id="MobiDB-lite"/>
    </source>
</evidence>
<protein>
    <submittedName>
        <fullName evidence="9">Transcriptional regulator family: Fungal Specific TF</fullName>
    </submittedName>
</protein>
<keyword evidence="3" id="KW-0805">Transcription regulation</keyword>
<reference evidence="10" key="1">
    <citation type="submission" date="2015-05" db="EMBL/GenBank/DDBJ databases">
        <authorList>
            <person name="Wang D.B."/>
            <person name="Wang M."/>
        </authorList>
    </citation>
    <scope>NUCLEOTIDE SEQUENCE</scope>
    <source>
        <strain evidence="10">36-1</strain>
    </source>
</reference>
<evidence type="ECO:0000256" key="5">
    <source>
        <dbReference type="ARBA" id="ARBA00023163"/>
    </source>
</evidence>
<feature type="region of interest" description="Disordered" evidence="7">
    <location>
        <begin position="64"/>
        <end position="107"/>
    </location>
</feature>
<evidence type="ECO:0000259" key="8">
    <source>
        <dbReference type="SMART" id="SM00906"/>
    </source>
</evidence>
<dbReference type="AlphaFoldDB" id="A0A2U3EMV6"/>
<dbReference type="Proteomes" id="UP001287286">
    <property type="component" value="Unassembled WGS sequence"/>
</dbReference>
<evidence type="ECO:0000256" key="2">
    <source>
        <dbReference type="ARBA" id="ARBA00022723"/>
    </source>
</evidence>
<evidence type="ECO:0000256" key="4">
    <source>
        <dbReference type="ARBA" id="ARBA00023125"/>
    </source>
</evidence>
<keyword evidence="5" id="KW-0804">Transcription</keyword>
<dbReference type="GO" id="GO:0000981">
    <property type="term" value="F:DNA-binding transcription factor activity, RNA polymerase II-specific"/>
    <property type="evidence" value="ECO:0007669"/>
    <property type="project" value="InterPro"/>
</dbReference>
<organism evidence="10 11">
    <name type="scientific">Purpureocillium lilacinum</name>
    <name type="common">Paecilomyces lilacinus</name>
    <dbReference type="NCBI Taxonomy" id="33203"/>
    <lineage>
        <taxon>Eukaryota</taxon>
        <taxon>Fungi</taxon>
        <taxon>Dikarya</taxon>
        <taxon>Ascomycota</taxon>
        <taxon>Pezizomycotina</taxon>
        <taxon>Sordariomycetes</taxon>
        <taxon>Hypocreomycetidae</taxon>
        <taxon>Hypocreales</taxon>
        <taxon>Ophiocordycipitaceae</taxon>
        <taxon>Purpureocillium</taxon>
    </lineage>
</organism>
<dbReference type="PANTHER" id="PTHR47338">
    <property type="entry name" value="ZN(II)2CYS6 TRANSCRIPTION FACTOR (EUROFUNG)-RELATED"/>
    <property type="match status" value="1"/>
</dbReference>
<dbReference type="PANTHER" id="PTHR47338:SF3">
    <property type="entry name" value="C6 FINGER DOMAIN TRANSCRIPTION FACTOR DBAA-RELATED"/>
    <property type="match status" value="1"/>
</dbReference>
<evidence type="ECO:0000313" key="10">
    <source>
        <dbReference type="EMBL" id="PWI75823.1"/>
    </source>
</evidence>
<evidence type="ECO:0000313" key="12">
    <source>
        <dbReference type="Proteomes" id="UP001287286"/>
    </source>
</evidence>
<feature type="compositionally biased region" description="Polar residues" evidence="7">
    <location>
        <begin position="97"/>
        <end position="107"/>
    </location>
</feature>
<evidence type="ECO:0000256" key="6">
    <source>
        <dbReference type="ARBA" id="ARBA00023242"/>
    </source>
</evidence>
<evidence type="ECO:0000256" key="1">
    <source>
        <dbReference type="ARBA" id="ARBA00004123"/>
    </source>
</evidence>
<dbReference type="EMBL" id="LCWV01000002">
    <property type="protein sequence ID" value="PWI75823.1"/>
    <property type="molecule type" value="Genomic_DNA"/>
</dbReference>
<accession>A0A2U3EMV6</accession>
<keyword evidence="6" id="KW-0539">Nucleus</keyword>
<dbReference type="CDD" id="cd12148">
    <property type="entry name" value="fungal_TF_MHR"/>
    <property type="match status" value="1"/>
</dbReference>
<reference evidence="9 12" key="4">
    <citation type="journal article" date="2024" name="Microbiol. Resour. Announc.">
        <title>Genome annotations for the ascomycete fungi Trichoderma harzianum, Trichoderma aggressivum, and Purpureocillium lilacinum.</title>
        <authorList>
            <person name="Beijen E.P.W."/>
            <person name="Ohm R.A."/>
        </authorList>
    </citation>
    <scope>NUCLEOTIDE SEQUENCE [LARGE SCALE GENOMIC DNA]</scope>
    <source>
        <strain evidence="9 12">CBS 150709</strain>
    </source>
</reference>
<keyword evidence="12" id="KW-1185">Reference proteome</keyword>
<feature type="domain" description="Xylanolytic transcriptional activator regulatory" evidence="8">
    <location>
        <begin position="510"/>
        <end position="587"/>
    </location>
</feature>